<dbReference type="InterPro" id="IPR029068">
    <property type="entry name" value="Glyas_Bleomycin-R_OHBP_Dase"/>
</dbReference>
<evidence type="ECO:0000313" key="2">
    <source>
        <dbReference type="EMBL" id="WIV53905.1"/>
    </source>
</evidence>
<dbReference type="Proteomes" id="UP001227101">
    <property type="component" value="Chromosome"/>
</dbReference>
<dbReference type="InterPro" id="IPR052393">
    <property type="entry name" value="Cadmium-induced_rsp"/>
</dbReference>
<organism evidence="2 3">
    <name type="scientific">Amycolatopsis nalaikhensis</name>
    <dbReference type="NCBI Taxonomy" id="715472"/>
    <lineage>
        <taxon>Bacteria</taxon>
        <taxon>Bacillati</taxon>
        <taxon>Actinomycetota</taxon>
        <taxon>Actinomycetes</taxon>
        <taxon>Pseudonocardiales</taxon>
        <taxon>Pseudonocardiaceae</taxon>
        <taxon>Amycolatopsis</taxon>
    </lineage>
</organism>
<dbReference type="Pfam" id="PF00903">
    <property type="entry name" value="Glyoxalase"/>
    <property type="match status" value="1"/>
</dbReference>
<dbReference type="InterPro" id="IPR037523">
    <property type="entry name" value="VOC_core"/>
</dbReference>
<dbReference type="PANTHER" id="PTHR41294:SF1">
    <property type="entry name" value="CADMIUM-INDUCED PROTEIN CADI"/>
    <property type="match status" value="1"/>
</dbReference>
<name>A0ABY8XE75_9PSEU</name>
<evidence type="ECO:0000313" key="3">
    <source>
        <dbReference type="Proteomes" id="UP001227101"/>
    </source>
</evidence>
<accession>A0ABY8XE75</accession>
<dbReference type="Gene3D" id="3.10.180.10">
    <property type="entry name" value="2,3-Dihydroxybiphenyl 1,2-Dioxygenase, domain 1"/>
    <property type="match status" value="1"/>
</dbReference>
<dbReference type="InterPro" id="IPR004360">
    <property type="entry name" value="Glyas_Fos-R_dOase_dom"/>
</dbReference>
<dbReference type="RefSeq" id="WP_285450410.1">
    <property type="nucleotide sequence ID" value="NZ_CP127173.1"/>
</dbReference>
<proteinExistence type="predicted"/>
<reference evidence="2 3" key="1">
    <citation type="submission" date="2023-06" db="EMBL/GenBank/DDBJ databases">
        <authorList>
            <person name="Oyuntsetseg B."/>
            <person name="Kim S.B."/>
        </authorList>
    </citation>
    <scope>NUCLEOTIDE SEQUENCE [LARGE SCALE GENOMIC DNA]</scope>
    <source>
        <strain evidence="2 3">2-2</strain>
    </source>
</reference>
<dbReference type="InterPro" id="IPR049789">
    <property type="entry name" value="ArsI/CadI-like"/>
</dbReference>
<sequence>MSRVQLALRVGDLDGSIDFYSKLFGTEPAKLRPGYANFAIAEPALKLVLLEGEPGQATVMDHLGVEVETTDQVSEASKRLTGEGLETLTEDNTTCCYAVQDKVWVHGPGQEPWEVYTVKADSQTFGTDSGALATPATCCTPDAETGRVDQATQPEGCCS</sequence>
<dbReference type="PANTHER" id="PTHR41294">
    <property type="entry name" value="CADMIUM-INDUCED PROTEIN CADI"/>
    <property type="match status" value="1"/>
</dbReference>
<keyword evidence="3" id="KW-1185">Reference proteome</keyword>
<dbReference type="SUPFAM" id="SSF54593">
    <property type="entry name" value="Glyoxalase/Bleomycin resistance protein/Dihydroxybiphenyl dioxygenase"/>
    <property type="match status" value="1"/>
</dbReference>
<feature type="domain" description="VOC" evidence="1">
    <location>
        <begin position="2"/>
        <end position="118"/>
    </location>
</feature>
<dbReference type="PROSITE" id="PS51819">
    <property type="entry name" value="VOC"/>
    <property type="match status" value="1"/>
</dbReference>
<dbReference type="NCBIfam" id="NF041414">
    <property type="entry name" value="ArsI_CadI_VOC"/>
    <property type="match status" value="1"/>
</dbReference>
<dbReference type="EMBL" id="CP127173">
    <property type="protein sequence ID" value="WIV53905.1"/>
    <property type="molecule type" value="Genomic_DNA"/>
</dbReference>
<gene>
    <name evidence="2" type="ORF">QP939_34220</name>
</gene>
<evidence type="ECO:0000259" key="1">
    <source>
        <dbReference type="PROSITE" id="PS51819"/>
    </source>
</evidence>
<protein>
    <submittedName>
        <fullName evidence="2">ArsI/CadI family heavy metal resistance metalloenzyme</fullName>
    </submittedName>
</protein>